<keyword evidence="8" id="KW-0472">Membrane</keyword>
<organism evidence="10 11">
    <name type="scientific">Dendrothele bispora (strain CBS 962.96)</name>
    <dbReference type="NCBI Taxonomy" id="1314807"/>
    <lineage>
        <taxon>Eukaryota</taxon>
        <taxon>Fungi</taxon>
        <taxon>Dikarya</taxon>
        <taxon>Basidiomycota</taxon>
        <taxon>Agaricomycotina</taxon>
        <taxon>Agaricomycetes</taxon>
        <taxon>Agaricomycetidae</taxon>
        <taxon>Agaricales</taxon>
        <taxon>Agaricales incertae sedis</taxon>
        <taxon>Dendrothele</taxon>
    </lineage>
</organism>
<evidence type="ECO:0000256" key="6">
    <source>
        <dbReference type="ARBA" id="ARBA00023004"/>
    </source>
</evidence>
<evidence type="ECO:0000256" key="4">
    <source>
        <dbReference type="ARBA" id="ARBA00022723"/>
    </source>
</evidence>
<dbReference type="AlphaFoldDB" id="A0A4S8KP85"/>
<accession>A0A4S8KP85</accession>
<dbReference type="PANTHER" id="PTHR33577:SF18">
    <property type="entry name" value="HEME HALOPEROXIDASE FAMILY PROFILE DOMAIN-CONTAINING PROTEIN"/>
    <property type="match status" value="1"/>
</dbReference>
<keyword evidence="6" id="KW-0408">Iron</keyword>
<keyword evidence="2 10" id="KW-0575">Peroxidase</keyword>
<dbReference type="EMBL" id="ML180450">
    <property type="protein sequence ID" value="THU77400.1"/>
    <property type="molecule type" value="Genomic_DNA"/>
</dbReference>
<sequence length="375" mass="41722">MRFLTKNGCAFFQKPSIALPVAETEIRDDVIHTVVAECSENQEARQLGSHNALPSLITREVAIDPPLFDDRCDSLLSDIKDSEGHDKFPHYHTKGKTCPFLQSRNKNKHAYCPAQKSDVRSVCPALNTMANHGYISRDGRELSFSDIYSGLMACYGLSAALAFVLTIGGFLLIKRSPIRLPSWFPFFGTVTNPDGSQTPAGILDLHLIGLHGGIEYDASLVHHDTKPEQRYPPLEIDESWVTDLVGDVQPAANGHNRTTVMQNPGSSWRTFATNDYKSTLVSAADVGYMRKRRGREILPKKLDGVHAEIARGEAIVLGMWEHTSNGKSGIPLPWLLTFLAEEKLPENGTWRPMHKQGLLDVVKRSKAIRNVQNER</sequence>
<evidence type="ECO:0000256" key="7">
    <source>
        <dbReference type="ARBA" id="ARBA00025795"/>
    </source>
</evidence>
<proteinExistence type="inferred from homology"/>
<evidence type="ECO:0000256" key="3">
    <source>
        <dbReference type="ARBA" id="ARBA00022617"/>
    </source>
</evidence>
<evidence type="ECO:0000313" key="11">
    <source>
        <dbReference type="Proteomes" id="UP000297245"/>
    </source>
</evidence>
<dbReference type="Proteomes" id="UP000297245">
    <property type="component" value="Unassembled WGS sequence"/>
</dbReference>
<comment type="similarity">
    <text evidence="7">Belongs to the chloroperoxidase family.</text>
</comment>
<dbReference type="Pfam" id="PF01328">
    <property type="entry name" value="Peroxidase_2"/>
    <property type="match status" value="1"/>
</dbReference>
<comment type="cofactor">
    <cofactor evidence="1">
        <name>heme b</name>
        <dbReference type="ChEBI" id="CHEBI:60344"/>
    </cofactor>
</comment>
<reference evidence="10 11" key="1">
    <citation type="journal article" date="2019" name="Nat. Ecol. Evol.">
        <title>Megaphylogeny resolves global patterns of mushroom evolution.</title>
        <authorList>
            <person name="Varga T."/>
            <person name="Krizsan K."/>
            <person name="Foldi C."/>
            <person name="Dima B."/>
            <person name="Sanchez-Garcia M."/>
            <person name="Sanchez-Ramirez S."/>
            <person name="Szollosi G.J."/>
            <person name="Szarkandi J.G."/>
            <person name="Papp V."/>
            <person name="Albert L."/>
            <person name="Andreopoulos W."/>
            <person name="Angelini C."/>
            <person name="Antonin V."/>
            <person name="Barry K.W."/>
            <person name="Bougher N.L."/>
            <person name="Buchanan P."/>
            <person name="Buyck B."/>
            <person name="Bense V."/>
            <person name="Catcheside P."/>
            <person name="Chovatia M."/>
            <person name="Cooper J."/>
            <person name="Damon W."/>
            <person name="Desjardin D."/>
            <person name="Finy P."/>
            <person name="Geml J."/>
            <person name="Haridas S."/>
            <person name="Hughes K."/>
            <person name="Justo A."/>
            <person name="Karasinski D."/>
            <person name="Kautmanova I."/>
            <person name="Kiss B."/>
            <person name="Kocsube S."/>
            <person name="Kotiranta H."/>
            <person name="LaButti K.M."/>
            <person name="Lechner B.E."/>
            <person name="Liimatainen K."/>
            <person name="Lipzen A."/>
            <person name="Lukacs Z."/>
            <person name="Mihaltcheva S."/>
            <person name="Morgado L.N."/>
            <person name="Niskanen T."/>
            <person name="Noordeloos M.E."/>
            <person name="Ohm R.A."/>
            <person name="Ortiz-Santana B."/>
            <person name="Ovrebo C."/>
            <person name="Racz N."/>
            <person name="Riley R."/>
            <person name="Savchenko A."/>
            <person name="Shiryaev A."/>
            <person name="Soop K."/>
            <person name="Spirin V."/>
            <person name="Szebenyi C."/>
            <person name="Tomsovsky M."/>
            <person name="Tulloss R.E."/>
            <person name="Uehling J."/>
            <person name="Grigoriev I.V."/>
            <person name="Vagvolgyi C."/>
            <person name="Papp T."/>
            <person name="Martin F.M."/>
            <person name="Miettinen O."/>
            <person name="Hibbett D.S."/>
            <person name="Nagy L.G."/>
        </authorList>
    </citation>
    <scope>NUCLEOTIDE SEQUENCE [LARGE SCALE GENOMIC DNA]</scope>
    <source>
        <strain evidence="10 11">CBS 962.96</strain>
    </source>
</reference>
<gene>
    <name evidence="10" type="ORF">K435DRAFT_738489</name>
</gene>
<keyword evidence="8" id="KW-0812">Transmembrane</keyword>
<evidence type="ECO:0000256" key="2">
    <source>
        <dbReference type="ARBA" id="ARBA00022559"/>
    </source>
</evidence>
<feature type="domain" description="Heme haloperoxidase family profile" evidence="9">
    <location>
        <begin position="107"/>
        <end position="363"/>
    </location>
</feature>
<name>A0A4S8KP85_DENBC</name>
<evidence type="ECO:0000256" key="5">
    <source>
        <dbReference type="ARBA" id="ARBA00023002"/>
    </source>
</evidence>
<feature type="transmembrane region" description="Helical" evidence="8">
    <location>
        <begin position="147"/>
        <end position="173"/>
    </location>
</feature>
<keyword evidence="5" id="KW-0560">Oxidoreductase</keyword>
<dbReference type="Gene3D" id="1.10.489.10">
    <property type="entry name" value="Chloroperoxidase-like"/>
    <property type="match status" value="1"/>
</dbReference>
<evidence type="ECO:0000256" key="8">
    <source>
        <dbReference type="SAM" id="Phobius"/>
    </source>
</evidence>
<dbReference type="InterPro" id="IPR000028">
    <property type="entry name" value="Chloroperoxidase"/>
</dbReference>
<keyword evidence="8" id="KW-1133">Transmembrane helix</keyword>
<evidence type="ECO:0000259" key="9">
    <source>
        <dbReference type="PROSITE" id="PS51405"/>
    </source>
</evidence>
<dbReference type="InterPro" id="IPR036851">
    <property type="entry name" value="Chloroperoxidase-like_sf"/>
</dbReference>
<keyword evidence="11" id="KW-1185">Reference proteome</keyword>
<protein>
    <submittedName>
        <fullName evidence="10">Cloroperoxidase</fullName>
    </submittedName>
</protein>
<keyword evidence="4" id="KW-0479">Metal-binding</keyword>
<dbReference type="PANTHER" id="PTHR33577">
    <property type="entry name" value="STERIGMATOCYSTIN BIOSYNTHESIS PEROXIDASE STCC-RELATED"/>
    <property type="match status" value="1"/>
</dbReference>
<dbReference type="PROSITE" id="PS51405">
    <property type="entry name" value="HEME_HALOPEROXIDASE"/>
    <property type="match status" value="1"/>
</dbReference>
<dbReference type="GO" id="GO:0046872">
    <property type="term" value="F:metal ion binding"/>
    <property type="evidence" value="ECO:0007669"/>
    <property type="project" value="UniProtKB-KW"/>
</dbReference>
<evidence type="ECO:0000313" key="10">
    <source>
        <dbReference type="EMBL" id="THU77400.1"/>
    </source>
</evidence>
<keyword evidence="3" id="KW-0349">Heme</keyword>
<evidence type="ECO:0000256" key="1">
    <source>
        <dbReference type="ARBA" id="ARBA00001970"/>
    </source>
</evidence>
<dbReference type="GO" id="GO:0004601">
    <property type="term" value="F:peroxidase activity"/>
    <property type="evidence" value="ECO:0007669"/>
    <property type="project" value="UniProtKB-KW"/>
</dbReference>
<dbReference type="OrthoDB" id="407298at2759"/>
<dbReference type="SUPFAM" id="SSF47571">
    <property type="entry name" value="Cloroperoxidase"/>
    <property type="match status" value="1"/>
</dbReference>